<dbReference type="AlphaFoldDB" id="F4QHT6"/>
<name>F4QHT6_9CAUL</name>
<organism evidence="2 3">
    <name type="scientific">Asticcacaulis biprosthecium C19</name>
    <dbReference type="NCBI Taxonomy" id="715226"/>
    <lineage>
        <taxon>Bacteria</taxon>
        <taxon>Pseudomonadati</taxon>
        <taxon>Pseudomonadota</taxon>
        <taxon>Alphaproteobacteria</taxon>
        <taxon>Caulobacterales</taxon>
        <taxon>Caulobacteraceae</taxon>
        <taxon>Asticcacaulis</taxon>
    </lineage>
</organism>
<accession>F4QHT6</accession>
<dbReference type="InterPro" id="IPR029058">
    <property type="entry name" value="AB_hydrolase_fold"/>
</dbReference>
<protein>
    <submittedName>
        <fullName evidence="2">Dienelactone hydrolase</fullName>
    </submittedName>
</protein>
<dbReference type="eggNOG" id="COG0412">
    <property type="taxonomic scope" value="Bacteria"/>
</dbReference>
<dbReference type="Gene3D" id="3.40.50.1820">
    <property type="entry name" value="alpha/beta hydrolase"/>
    <property type="match status" value="1"/>
</dbReference>
<dbReference type="HOGENOM" id="CLU_078785_0_0_5"/>
<dbReference type="InterPro" id="IPR002925">
    <property type="entry name" value="Dienelactn_hydro"/>
</dbReference>
<evidence type="ECO:0000313" key="3">
    <source>
        <dbReference type="Proteomes" id="UP000006512"/>
    </source>
</evidence>
<evidence type="ECO:0000259" key="1">
    <source>
        <dbReference type="Pfam" id="PF01738"/>
    </source>
</evidence>
<dbReference type="RefSeq" id="WP_006272005.1">
    <property type="nucleotide sequence ID" value="NZ_GL883077.1"/>
</dbReference>
<dbReference type="SUPFAM" id="SSF53474">
    <property type="entry name" value="alpha/beta-Hydrolases"/>
    <property type="match status" value="1"/>
</dbReference>
<proteinExistence type="predicted"/>
<feature type="domain" description="Dienelactone hydrolase" evidence="1">
    <location>
        <begin position="17"/>
        <end position="245"/>
    </location>
</feature>
<dbReference type="Proteomes" id="UP000006512">
    <property type="component" value="Unassembled WGS sequence"/>
</dbReference>
<keyword evidence="3" id="KW-1185">Reference proteome</keyword>
<keyword evidence="2" id="KW-0378">Hydrolase</keyword>
<dbReference type="OrthoDB" id="3647650at2"/>
<evidence type="ECO:0000313" key="2">
    <source>
        <dbReference type="EMBL" id="EGF92823.1"/>
    </source>
</evidence>
<sequence>MDTLEQRYALLKPDITVYGPQDDVVRPAVALFHGCGGMREHIHIYAQAVADLGVRAYVVDSFKPRGWDRKFAVSLICTGAVMQGYERSGDVLAVMWGLKQSGLVDMSKVILCGFSHGGWSIMDLMTEKLDKPGASKLKDPDPALAEVAGIFLVYPYINFPARSNRKKWVRAPKTFAVLAEKDHLTPFKHSGKIFDNIKAGGAQVDILSLDASHAFDEKDNKGMVMSFSEEAMHLSMDALVGFVKTTFAMSAEPEKLAM</sequence>
<dbReference type="Pfam" id="PF01738">
    <property type="entry name" value="DLH"/>
    <property type="match status" value="1"/>
</dbReference>
<dbReference type="EMBL" id="GL883077">
    <property type="protein sequence ID" value="EGF92823.1"/>
    <property type="molecule type" value="Genomic_DNA"/>
</dbReference>
<dbReference type="STRING" id="715226.ABI_12610"/>
<dbReference type="GO" id="GO:0016787">
    <property type="term" value="F:hydrolase activity"/>
    <property type="evidence" value="ECO:0007669"/>
    <property type="project" value="UniProtKB-KW"/>
</dbReference>
<gene>
    <name evidence="2" type="ORF">ABI_12610</name>
</gene>
<reference evidence="3" key="1">
    <citation type="submission" date="2011-03" db="EMBL/GenBank/DDBJ databases">
        <title>Draft genome sequence of Brevundimonas diminuta.</title>
        <authorList>
            <person name="Brown P.J.B."/>
            <person name="Buechlein A."/>
            <person name="Hemmerich C."/>
            <person name="Brun Y.V."/>
        </authorList>
    </citation>
    <scope>NUCLEOTIDE SEQUENCE [LARGE SCALE GENOMIC DNA]</scope>
    <source>
        <strain evidence="3">C19</strain>
    </source>
</reference>